<dbReference type="AlphaFoldDB" id="A0A2S3ZF56"/>
<keyword evidence="3" id="KW-1185">Reference proteome</keyword>
<evidence type="ECO:0000313" key="3">
    <source>
        <dbReference type="Proteomes" id="UP000237340"/>
    </source>
</evidence>
<keyword evidence="1" id="KW-1133">Transmembrane helix</keyword>
<evidence type="ECO:0008006" key="4">
    <source>
        <dbReference type="Google" id="ProtNLM"/>
    </source>
</evidence>
<evidence type="ECO:0000313" key="2">
    <source>
        <dbReference type="EMBL" id="POH65323.1"/>
    </source>
</evidence>
<protein>
    <recommendedName>
        <fullName evidence="4">DUF4190 domain-containing protein</fullName>
    </recommendedName>
</protein>
<name>A0A2S3ZF56_9MICO</name>
<sequence>MPGRTVPPAPAASPPARVKADTLALSAMIVGVVAFLCGWMPVLGLIIGSVGVILGLLARRRSNRPELGLTALILSILAVLTNIVVDVIVVVLIVTQANNLPA</sequence>
<keyword evidence="1" id="KW-0812">Transmembrane</keyword>
<feature type="transmembrane region" description="Helical" evidence="1">
    <location>
        <begin position="24"/>
        <end position="57"/>
    </location>
</feature>
<dbReference type="Proteomes" id="UP000237340">
    <property type="component" value="Unassembled WGS sequence"/>
</dbReference>
<organism evidence="2 3">
    <name type="scientific">Cryobacterium zongtaii</name>
    <dbReference type="NCBI Taxonomy" id="1259217"/>
    <lineage>
        <taxon>Bacteria</taxon>
        <taxon>Bacillati</taxon>
        <taxon>Actinomycetota</taxon>
        <taxon>Actinomycetes</taxon>
        <taxon>Micrococcales</taxon>
        <taxon>Microbacteriaceae</taxon>
        <taxon>Cryobacterium</taxon>
    </lineage>
</organism>
<accession>A0A2S3ZF56</accession>
<feature type="transmembrane region" description="Helical" evidence="1">
    <location>
        <begin position="69"/>
        <end position="94"/>
    </location>
</feature>
<gene>
    <name evidence="2" type="ORF">C3B61_10600</name>
</gene>
<reference evidence="2 3" key="1">
    <citation type="submission" date="2018-01" db="EMBL/GenBank/DDBJ databases">
        <title>Cryobacterium sp. nov., from glaciers in China.</title>
        <authorList>
            <person name="Liu Q."/>
            <person name="Xin Y.-H."/>
        </authorList>
    </citation>
    <scope>NUCLEOTIDE SEQUENCE [LARGE SCALE GENOMIC DNA]</scope>
    <source>
        <strain evidence="2 3">TMN-42</strain>
    </source>
</reference>
<proteinExistence type="predicted"/>
<comment type="caution">
    <text evidence="2">The sequence shown here is derived from an EMBL/GenBank/DDBJ whole genome shotgun (WGS) entry which is preliminary data.</text>
</comment>
<evidence type="ECO:0000256" key="1">
    <source>
        <dbReference type="SAM" id="Phobius"/>
    </source>
</evidence>
<dbReference type="RefSeq" id="WP_103460561.1">
    <property type="nucleotide sequence ID" value="NZ_PPXD01000015.1"/>
</dbReference>
<dbReference type="EMBL" id="PPXD01000015">
    <property type="protein sequence ID" value="POH65323.1"/>
    <property type="molecule type" value="Genomic_DNA"/>
</dbReference>
<keyword evidence="1" id="KW-0472">Membrane</keyword>